<dbReference type="RefSeq" id="XP_016248814.1">
    <property type="nucleotide sequence ID" value="XM_016395395.1"/>
</dbReference>
<evidence type="ECO:0000256" key="2">
    <source>
        <dbReference type="ARBA" id="ARBA00022833"/>
    </source>
</evidence>
<dbReference type="OrthoDB" id="3509362at2759"/>
<keyword evidence="3" id="KW-0805">Transcription regulation</keyword>
<dbReference type="SMART" id="SM00066">
    <property type="entry name" value="GAL4"/>
    <property type="match status" value="1"/>
</dbReference>
<accession>A0A0D2CBZ6</accession>
<dbReference type="Gene3D" id="4.10.240.10">
    <property type="entry name" value="Zn(2)-C6 fungal-type DNA-binding domain"/>
    <property type="match status" value="1"/>
</dbReference>
<dbReference type="HOGENOM" id="CLU_037867_0_0_1"/>
<dbReference type="GeneID" id="27347443"/>
<dbReference type="InterPro" id="IPR036864">
    <property type="entry name" value="Zn2-C6_fun-type_DNA-bd_sf"/>
</dbReference>
<proteinExistence type="predicted"/>
<keyword evidence="2" id="KW-0862">Zinc</keyword>
<dbReference type="SUPFAM" id="SSF57701">
    <property type="entry name" value="Zn2/Cys6 DNA-binding domain"/>
    <property type="match status" value="1"/>
</dbReference>
<dbReference type="PROSITE" id="PS50048">
    <property type="entry name" value="ZN2_CY6_FUNGAL_2"/>
    <property type="match status" value="1"/>
</dbReference>
<evidence type="ECO:0000259" key="8">
    <source>
        <dbReference type="PROSITE" id="PS50048"/>
    </source>
</evidence>
<evidence type="ECO:0000256" key="1">
    <source>
        <dbReference type="ARBA" id="ARBA00022723"/>
    </source>
</evidence>
<feature type="region of interest" description="Disordered" evidence="7">
    <location>
        <begin position="60"/>
        <end position="96"/>
    </location>
</feature>
<dbReference type="VEuPathDB" id="FungiDB:PV07_08249"/>
<dbReference type="AlphaFoldDB" id="A0A0D2CBZ6"/>
<dbReference type="PANTHER" id="PTHR36206">
    <property type="entry name" value="ASPERCRYPTIN BIOSYNTHESIS CLUSTER-SPECIFIC TRANSCRIPTION REGULATOR ATNN-RELATED"/>
    <property type="match status" value="1"/>
</dbReference>
<feature type="domain" description="Zn(2)-C6 fungal-type" evidence="8">
    <location>
        <begin position="21"/>
        <end position="49"/>
    </location>
</feature>
<dbReference type="Pfam" id="PF00172">
    <property type="entry name" value="Zn_clus"/>
    <property type="match status" value="1"/>
</dbReference>
<evidence type="ECO:0000313" key="9">
    <source>
        <dbReference type="EMBL" id="KIW28598.1"/>
    </source>
</evidence>
<evidence type="ECO:0000256" key="3">
    <source>
        <dbReference type="ARBA" id="ARBA00023015"/>
    </source>
</evidence>
<dbReference type="CDD" id="cd00067">
    <property type="entry name" value="GAL4"/>
    <property type="match status" value="1"/>
</dbReference>
<evidence type="ECO:0000256" key="5">
    <source>
        <dbReference type="ARBA" id="ARBA00023163"/>
    </source>
</evidence>
<keyword evidence="1" id="KW-0479">Metal-binding</keyword>
<dbReference type="EMBL" id="KN847043">
    <property type="protein sequence ID" value="KIW28598.1"/>
    <property type="molecule type" value="Genomic_DNA"/>
</dbReference>
<reference evidence="9 10" key="1">
    <citation type="submission" date="2015-01" db="EMBL/GenBank/DDBJ databases">
        <title>The Genome Sequence of Cladophialophora immunda CBS83496.</title>
        <authorList>
            <consortium name="The Broad Institute Genomics Platform"/>
            <person name="Cuomo C."/>
            <person name="de Hoog S."/>
            <person name="Gorbushina A."/>
            <person name="Stielow B."/>
            <person name="Teixiera M."/>
            <person name="Abouelleil A."/>
            <person name="Chapman S.B."/>
            <person name="Priest M."/>
            <person name="Young S.K."/>
            <person name="Wortman J."/>
            <person name="Nusbaum C."/>
            <person name="Birren B."/>
        </authorList>
    </citation>
    <scope>NUCLEOTIDE SEQUENCE [LARGE SCALE GENOMIC DNA]</scope>
    <source>
        <strain evidence="9 10">CBS 83496</strain>
    </source>
</reference>
<keyword evidence="10" id="KW-1185">Reference proteome</keyword>
<dbReference type="InterPro" id="IPR001138">
    <property type="entry name" value="Zn2Cys6_DnaBD"/>
</dbReference>
<dbReference type="PANTHER" id="PTHR36206:SF12">
    <property type="entry name" value="ASPERCRYPTIN BIOSYNTHESIS CLUSTER-SPECIFIC TRANSCRIPTION REGULATOR ATNN-RELATED"/>
    <property type="match status" value="1"/>
</dbReference>
<evidence type="ECO:0000313" key="10">
    <source>
        <dbReference type="Proteomes" id="UP000054466"/>
    </source>
</evidence>
<evidence type="ECO:0000256" key="6">
    <source>
        <dbReference type="ARBA" id="ARBA00023242"/>
    </source>
</evidence>
<dbReference type="Proteomes" id="UP000054466">
    <property type="component" value="Unassembled WGS sequence"/>
</dbReference>
<dbReference type="PROSITE" id="PS00463">
    <property type="entry name" value="ZN2_CY6_FUNGAL_1"/>
    <property type="match status" value="1"/>
</dbReference>
<evidence type="ECO:0000256" key="4">
    <source>
        <dbReference type="ARBA" id="ARBA00023125"/>
    </source>
</evidence>
<dbReference type="GO" id="GO:0000981">
    <property type="term" value="F:DNA-binding transcription factor activity, RNA polymerase II-specific"/>
    <property type="evidence" value="ECO:0007669"/>
    <property type="project" value="InterPro"/>
</dbReference>
<organism evidence="9 10">
    <name type="scientific">Cladophialophora immunda</name>
    <dbReference type="NCBI Taxonomy" id="569365"/>
    <lineage>
        <taxon>Eukaryota</taxon>
        <taxon>Fungi</taxon>
        <taxon>Dikarya</taxon>
        <taxon>Ascomycota</taxon>
        <taxon>Pezizomycotina</taxon>
        <taxon>Eurotiomycetes</taxon>
        <taxon>Chaetothyriomycetidae</taxon>
        <taxon>Chaetothyriales</taxon>
        <taxon>Herpotrichiellaceae</taxon>
        <taxon>Cladophialophora</taxon>
    </lineage>
</organism>
<evidence type="ECO:0000256" key="7">
    <source>
        <dbReference type="SAM" id="MobiDB-lite"/>
    </source>
</evidence>
<gene>
    <name evidence="9" type="ORF">PV07_08249</name>
</gene>
<name>A0A0D2CBZ6_9EURO</name>
<keyword evidence="5" id="KW-0804">Transcription</keyword>
<keyword evidence="4" id="KW-0238">DNA-binding</keyword>
<sequence length="484" mass="54729">MPPPSSQAQRQRRWAPKVRTGCKTCKIRHRRCDEGKPHCMRCLKDKFRCDGYEPPKTWLFEPSRKVEPEPSAPDPRPLQSLSPDRGPLTSPITASNRNQTLSDFSKLLLEPSSPWRADVDQSYTQLFLLKTAPLLSSTRKWHHFWQSIVPQAAWQNPSVHHGMVAVAATFDSYVSRTDHTNLILEQRAQAVRAFSDQPPSWDIALIVCRLFSSMAQCNEDFPAAMAHMKSGEKILREATQHGHTQSEIVRLMAATFMGLSADANNDLNVIKRFPLGKRQAFLELKVIGSDYARLLRRIAQMHHRDLDTPTMGFLSVAFTTMNQAISSAMYPDILVFTGDDGVVSAAEVRSHLTREDSLLTLDDLIIMYPCLLYELEQYVEARAAGRAGPEVSSLEGLKQRLKVLVDNYVVQVSAIEPRMTAGTFWLDDEAIPGCLMDKHLDRPQIGVSPCFGREDAAGHDDPVVRERRQYYHEYVCQYRSGFMG</sequence>
<dbReference type="GO" id="GO:0008270">
    <property type="term" value="F:zinc ion binding"/>
    <property type="evidence" value="ECO:0007669"/>
    <property type="project" value="InterPro"/>
</dbReference>
<keyword evidence="6" id="KW-0539">Nucleus</keyword>
<dbReference type="GO" id="GO:0003677">
    <property type="term" value="F:DNA binding"/>
    <property type="evidence" value="ECO:0007669"/>
    <property type="project" value="UniProtKB-KW"/>
</dbReference>
<protein>
    <recommendedName>
        <fullName evidence="8">Zn(2)-C6 fungal-type domain-containing protein</fullName>
    </recommendedName>
</protein>
<dbReference type="InterPro" id="IPR052360">
    <property type="entry name" value="Transcr_Regulatory_Proteins"/>
</dbReference>